<dbReference type="PANTHER" id="PTHR43685">
    <property type="entry name" value="GLYCOSYLTRANSFERASE"/>
    <property type="match status" value="1"/>
</dbReference>
<dbReference type="InterPro" id="IPR001173">
    <property type="entry name" value="Glyco_trans_2-like"/>
</dbReference>
<keyword evidence="3" id="KW-0808">Transferase</keyword>
<accession>A0ABX2BR14</accession>
<evidence type="ECO:0000313" key="6">
    <source>
        <dbReference type="Proteomes" id="UP000652198"/>
    </source>
</evidence>
<dbReference type="SUPFAM" id="SSF53448">
    <property type="entry name" value="Nucleotide-diphospho-sugar transferases"/>
    <property type="match status" value="1"/>
</dbReference>
<dbReference type="Pfam" id="PF00535">
    <property type="entry name" value="Glycos_transf_2"/>
    <property type="match status" value="1"/>
</dbReference>
<evidence type="ECO:0000256" key="3">
    <source>
        <dbReference type="ARBA" id="ARBA00022679"/>
    </source>
</evidence>
<comment type="similarity">
    <text evidence="1">Belongs to the glycosyltransferase 2 family.</text>
</comment>
<reference evidence="5 6" key="1">
    <citation type="submission" date="2019-11" db="EMBL/GenBank/DDBJ databases">
        <title>Metabolism of dissolved organic matter in forest soils.</title>
        <authorList>
            <person name="Cyle K.T."/>
            <person name="Wilhelm R.C."/>
            <person name="Martinez C.E."/>
        </authorList>
    </citation>
    <scope>NUCLEOTIDE SEQUENCE [LARGE SCALE GENOMIC DNA]</scope>
    <source>
        <strain evidence="5 6">1N</strain>
    </source>
</reference>
<comment type="caution">
    <text evidence="5">The sequence shown here is derived from an EMBL/GenBank/DDBJ whole genome shotgun (WGS) entry which is preliminary data.</text>
</comment>
<dbReference type="InterPro" id="IPR029044">
    <property type="entry name" value="Nucleotide-diphossugar_trans"/>
</dbReference>
<name>A0ABX2BR14_9BURK</name>
<organism evidence="5 6">
    <name type="scientific">Paraburkholderia solitsugae</name>
    <dbReference type="NCBI Taxonomy" id="2675748"/>
    <lineage>
        <taxon>Bacteria</taxon>
        <taxon>Pseudomonadati</taxon>
        <taxon>Pseudomonadota</taxon>
        <taxon>Betaproteobacteria</taxon>
        <taxon>Burkholderiales</taxon>
        <taxon>Burkholderiaceae</taxon>
        <taxon>Paraburkholderia</taxon>
    </lineage>
</organism>
<protein>
    <submittedName>
        <fullName evidence="5">Glycosyltransferase</fullName>
    </submittedName>
</protein>
<dbReference type="Gene3D" id="3.90.550.10">
    <property type="entry name" value="Spore Coat Polysaccharide Biosynthesis Protein SpsA, Chain A"/>
    <property type="match status" value="1"/>
</dbReference>
<evidence type="ECO:0000256" key="1">
    <source>
        <dbReference type="ARBA" id="ARBA00006739"/>
    </source>
</evidence>
<evidence type="ECO:0000256" key="2">
    <source>
        <dbReference type="ARBA" id="ARBA00022676"/>
    </source>
</evidence>
<evidence type="ECO:0000259" key="4">
    <source>
        <dbReference type="Pfam" id="PF00535"/>
    </source>
</evidence>
<keyword evidence="2" id="KW-0328">Glycosyltransferase</keyword>
<feature type="domain" description="Glycosyltransferase 2-like" evidence="4">
    <location>
        <begin position="6"/>
        <end position="176"/>
    </location>
</feature>
<evidence type="ECO:0000313" key="5">
    <source>
        <dbReference type="EMBL" id="NPT42358.1"/>
    </source>
</evidence>
<dbReference type="RefSeq" id="WP_172310851.1">
    <property type="nucleotide sequence ID" value="NZ_WOEY01000057.1"/>
</dbReference>
<dbReference type="EMBL" id="WOEY01000057">
    <property type="protein sequence ID" value="NPT42358.1"/>
    <property type="molecule type" value="Genomic_DNA"/>
</dbReference>
<dbReference type="InterPro" id="IPR050834">
    <property type="entry name" value="Glycosyltransf_2"/>
</dbReference>
<keyword evidence="6" id="KW-1185">Reference proteome</keyword>
<dbReference type="Proteomes" id="UP000652198">
    <property type="component" value="Unassembled WGS sequence"/>
</dbReference>
<proteinExistence type="inferred from homology"/>
<dbReference type="PANTHER" id="PTHR43685:SF5">
    <property type="entry name" value="GLYCOSYLTRANSFERASE EPSE-RELATED"/>
    <property type="match status" value="1"/>
</dbReference>
<sequence length="388" mass="44342">MHPKVSVIMATYNHGPFVAQAIKSVLSQDFTDFEFIISDDGSTDDTRNAVASIDDPRIQFFPNTINRGACVVTNELISKCKGTYIALLNSDDRWLEGKLSRQVEFLDTHPEIGAVFGRARFIDKDGAPIAPSDLAFGTVFDQANRSRGEWLRRFFDEGNCLCHPTIMVRRSVYEHIGEFNNRYRQLPDMDMWIRLVKHYDIHVTDSCEIEFRIMPGENASSQNKLNAIRTINEHYLIAQSFFSDMNSELLKEGFHDRLQRKHVPSEEHLEIEKALLFRGEFPGLTKTYALVGLEKLYILLCNDTTREILLKDYHISDGVFHVWSSNIDTLRPDWPADNASADHFPHLEEKLGRDLAPDPSHVSMTTTASLVKEVARRVKGKLRESIRG</sequence>
<gene>
    <name evidence="5" type="ORF">GNZ12_13765</name>
</gene>